<proteinExistence type="predicted"/>
<evidence type="ECO:0000256" key="1">
    <source>
        <dbReference type="SAM" id="MobiDB-lite"/>
    </source>
</evidence>
<reference evidence="2 3" key="1">
    <citation type="submission" date="2024-11" db="EMBL/GenBank/DDBJ databases">
        <title>A near-complete genome assembly of Cinchona calisaya.</title>
        <authorList>
            <person name="Lian D.C."/>
            <person name="Zhao X.W."/>
            <person name="Wei L."/>
        </authorList>
    </citation>
    <scope>NUCLEOTIDE SEQUENCE [LARGE SCALE GENOMIC DNA]</scope>
    <source>
        <tissue evidence="2">Nenye</tissue>
    </source>
</reference>
<feature type="region of interest" description="Disordered" evidence="1">
    <location>
        <begin position="38"/>
        <end position="84"/>
    </location>
</feature>
<evidence type="ECO:0000313" key="2">
    <source>
        <dbReference type="EMBL" id="KAL3508148.1"/>
    </source>
</evidence>
<name>A0ABD2YME8_9GENT</name>
<accession>A0ABD2YME8</accession>
<dbReference type="Pfam" id="PF12023">
    <property type="entry name" value="DUF3511"/>
    <property type="match status" value="1"/>
</dbReference>
<feature type="compositionally biased region" description="Low complexity" evidence="1">
    <location>
        <begin position="60"/>
        <end position="76"/>
    </location>
</feature>
<keyword evidence="3" id="KW-1185">Reference proteome</keyword>
<organism evidence="2 3">
    <name type="scientific">Cinchona calisaya</name>
    <dbReference type="NCBI Taxonomy" id="153742"/>
    <lineage>
        <taxon>Eukaryota</taxon>
        <taxon>Viridiplantae</taxon>
        <taxon>Streptophyta</taxon>
        <taxon>Embryophyta</taxon>
        <taxon>Tracheophyta</taxon>
        <taxon>Spermatophyta</taxon>
        <taxon>Magnoliopsida</taxon>
        <taxon>eudicotyledons</taxon>
        <taxon>Gunneridae</taxon>
        <taxon>Pentapetalae</taxon>
        <taxon>asterids</taxon>
        <taxon>lamiids</taxon>
        <taxon>Gentianales</taxon>
        <taxon>Rubiaceae</taxon>
        <taxon>Cinchonoideae</taxon>
        <taxon>Cinchoneae</taxon>
        <taxon>Cinchona</taxon>
    </lineage>
</organism>
<sequence length="124" mass="14312">MRETIMSHRSFTLDHRFQPVRAVKTIQNHNNNKNNVNVINPMHPMQETSSSRKTRQLAKTSSSSTTIPSTSYAISTNGKKKDSSDFKKRIATYKAYAVESKIKASVRKSFSWMKNKYTYFVHGY</sequence>
<dbReference type="AlphaFoldDB" id="A0ABD2YME8"/>
<gene>
    <name evidence="2" type="ORF">ACH5RR_033530</name>
</gene>
<dbReference type="EMBL" id="JBJUIK010000013">
    <property type="protein sequence ID" value="KAL3508148.1"/>
    <property type="molecule type" value="Genomic_DNA"/>
</dbReference>
<dbReference type="InterPro" id="IPR021899">
    <property type="entry name" value="DUF3511"/>
</dbReference>
<dbReference type="PANTHER" id="PTHR33193">
    <property type="entry name" value="DOMAIN PROTEIN, PUTATIVE (DUF3511)-RELATED"/>
    <property type="match status" value="1"/>
</dbReference>
<protein>
    <submittedName>
        <fullName evidence="2">Uncharacterized protein</fullName>
    </submittedName>
</protein>
<evidence type="ECO:0000313" key="3">
    <source>
        <dbReference type="Proteomes" id="UP001630127"/>
    </source>
</evidence>
<dbReference type="PANTHER" id="PTHR33193:SF13">
    <property type="entry name" value="EXPRESSED PROTEIN"/>
    <property type="match status" value="1"/>
</dbReference>
<dbReference type="Proteomes" id="UP001630127">
    <property type="component" value="Unassembled WGS sequence"/>
</dbReference>
<comment type="caution">
    <text evidence="2">The sequence shown here is derived from an EMBL/GenBank/DDBJ whole genome shotgun (WGS) entry which is preliminary data.</text>
</comment>